<feature type="transmembrane region" description="Helical" evidence="1">
    <location>
        <begin position="39"/>
        <end position="57"/>
    </location>
</feature>
<keyword evidence="1" id="KW-0812">Transmembrane</keyword>
<evidence type="ECO:0000313" key="3">
    <source>
        <dbReference type="Proteomes" id="UP001266099"/>
    </source>
</evidence>
<accession>A0ABU1T2R1</accession>
<proteinExistence type="predicted"/>
<evidence type="ECO:0000313" key="2">
    <source>
        <dbReference type="EMBL" id="MDR6939150.1"/>
    </source>
</evidence>
<sequence>MNKKIISVIVALIGGITTFLTVLGLNYLFPTENPIREALPAAVTVAVLLGVLFFVFASKNKE</sequence>
<feature type="transmembrane region" description="Helical" evidence="1">
    <location>
        <begin position="5"/>
        <end position="27"/>
    </location>
</feature>
<evidence type="ECO:0000256" key="1">
    <source>
        <dbReference type="SAM" id="Phobius"/>
    </source>
</evidence>
<gene>
    <name evidence="2" type="ORF">J2S36_000693</name>
</gene>
<keyword evidence="1" id="KW-1133">Transmembrane helix</keyword>
<keyword evidence="1" id="KW-0472">Membrane</keyword>
<comment type="caution">
    <text evidence="2">The sequence shown here is derived from an EMBL/GenBank/DDBJ whole genome shotgun (WGS) entry which is preliminary data.</text>
</comment>
<dbReference type="RefSeq" id="WP_309955601.1">
    <property type="nucleotide sequence ID" value="NZ_JAVDUJ010000001.1"/>
</dbReference>
<reference evidence="2 3" key="1">
    <citation type="submission" date="2023-07" db="EMBL/GenBank/DDBJ databases">
        <title>Sequencing the genomes of 1000 actinobacteria strains.</title>
        <authorList>
            <person name="Klenk H.-P."/>
        </authorList>
    </citation>
    <scope>NUCLEOTIDE SEQUENCE [LARGE SCALE GENOMIC DNA]</scope>
    <source>
        <strain evidence="2 3">DSM 15539</strain>
    </source>
</reference>
<keyword evidence="3" id="KW-1185">Reference proteome</keyword>
<organism evidence="2 3">
    <name type="scientific">Arcanobacterium hippocoleae</name>
    <dbReference type="NCBI Taxonomy" id="149017"/>
    <lineage>
        <taxon>Bacteria</taxon>
        <taxon>Bacillati</taxon>
        <taxon>Actinomycetota</taxon>
        <taxon>Actinomycetes</taxon>
        <taxon>Actinomycetales</taxon>
        <taxon>Actinomycetaceae</taxon>
        <taxon>Arcanobacterium</taxon>
    </lineage>
</organism>
<name>A0ABU1T2R1_9ACTO</name>
<dbReference type="Proteomes" id="UP001266099">
    <property type="component" value="Unassembled WGS sequence"/>
</dbReference>
<protein>
    <submittedName>
        <fullName evidence="2">Uncharacterized protein</fullName>
    </submittedName>
</protein>
<dbReference type="EMBL" id="JAVDUJ010000001">
    <property type="protein sequence ID" value="MDR6939150.1"/>
    <property type="molecule type" value="Genomic_DNA"/>
</dbReference>